<reference evidence="2 3" key="1">
    <citation type="journal article" date="2019" name="Philos. Trans. R. Soc. Lond., B, Biol. Sci.">
        <title>Ant behaviour and brain gene expression of defending hosts depend on the ecological success of the intruding social parasite.</title>
        <authorList>
            <person name="Kaur R."/>
            <person name="Stoldt M."/>
            <person name="Jongepier E."/>
            <person name="Feldmeyer B."/>
            <person name="Menzel F."/>
            <person name="Bornberg-Bauer E."/>
            <person name="Foitzik S."/>
        </authorList>
    </citation>
    <scope>NUCLEOTIDE SEQUENCE [LARGE SCALE GENOMIC DNA]</scope>
    <source>
        <tissue evidence="2">Whole body</tissue>
    </source>
</reference>
<dbReference type="SUPFAM" id="SSF56112">
    <property type="entry name" value="Protein kinase-like (PK-like)"/>
    <property type="match status" value="1"/>
</dbReference>
<dbReference type="InterPro" id="IPR015897">
    <property type="entry name" value="CHK_kinase-like"/>
</dbReference>
<dbReference type="EMBL" id="QBLH01002623">
    <property type="protein sequence ID" value="TGZ47923.1"/>
    <property type="molecule type" value="Genomic_DNA"/>
</dbReference>
<organism evidence="2 3">
    <name type="scientific">Temnothorax longispinosus</name>
    <dbReference type="NCBI Taxonomy" id="300112"/>
    <lineage>
        <taxon>Eukaryota</taxon>
        <taxon>Metazoa</taxon>
        <taxon>Ecdysozoa</taxon>
        <taxon>Arthropoda</taxon>
        <taxon>Hexapoda</taxon>
        <taxon>Insecta</taxon>
        <taxon>Pterygota</taxon>
        <taxon>Neoptera</taxon>
        <taxon>Endopterygota</taxon>
        <taxon>Hymenoptera</taxon>
        <taxon>Apocrita</taxon>
        <taxon>Aculeata</taxon>
        <taxon>Formicoidea</taxon>
        <taxon>Formicidae</taxon>
        <taxon>Myrmicinae</taxon>
        <taxon>Temnothorax</taxon>
    </lineage>
</organism>
<dbReference type="InterPro" id="IPR011009">
    <property type="entry name" value="Kinase-like_dom_sf"/>
</dbReference>
<feature type="domain" description="CHK kinase-like" evidence="1">
    <location>
        <begin position="149"/>
        <end position="350"/>
    </location>
</feature>
<dbReference type="Proteomes" id="UP000310200">
    <property type="component" value="Unassembled WGS sequence"/>
</dbReference>
<dbReference type="PANTHER" id="PTHR11012">
    <property type="entry name" value="PROTEIN KINASE-LIKE DOMAIN-CONTAINING"/>
    <property type="match status" value="1"/>
</dbReference>
<dbReference type="AlphaFoldDB" id="A0A4S2KEX3"/>
<keyword evidence="3" id="KW-1185">Reference proteome</keyword>
<sequence length="448" mass="52278">MKTRQARRYGMAAINVDKTCSVLSISSQNRQETSLLNDCDINKILERKFGSDNSRLVDWKLEPLDRTDGFLGQYYHLRIMARIDGKMQSLQFFAKAPPPDHSSQFEFLQRFDTFNKEITVYTDLMPRMGAGGPPKWTVECYLCKRNLIIVLEDASIDGYATLNKYVPFDKEHCVWLLRTLSRLHSRSLLLDERLRRESGRTISDLYGQLLNEVLFVDEDDRSEKLLTSGVTGLCAAIDLIEEFDDKEKIVVKRRITEWSRKISRLLAPSREHRNVICHRDIWANNIMFRHDLAGNTNGCYIIDWQFLRYCPPAIDFVCCLYLITDRNIRDRHFDFFARIYHDSFAQGLAEEGLDVENYLSWTAFRKSYTEAQDIALVYAALNLQIMLLSSEATTDFCNSTEKLEQALYGDGRAELVRYQFEKEPAYKSRIFEIIHEIKNRLPEYPPNL</sequence>
<dbReference type="Gene3D" id="3.90.1200.10">
    <property type="match status" value="1"/>
</dbReference>
<comment type="caution">
    <text evidence="2">The sequence shown here is derived from an EMBL/GenBank/DDBJ whole genome shotgun (WGS) entry which is preliminary data.</text>
</comment>
<gene>
    <name evidence="2" type="ORF">DBV15_07605</name>
</gene>
<accession>A0A4S2KEX3</accession>
<proteinExistence type="predicted"/>
<evidence type="ECO:0000259" key="1">
    <source>
        <dbReference type="SMART" id="SM00587"/>
    </source>
</evidence>
<dbReference type="STRING" id="300112.A0A4S2KEX3"/>
<dbReference type="SMART" id="SM00587">
    <property type="entry name" value="CHK"/>
    <property type="match status" value="1"/>
</dbReference>
<name>A0A4S2KEX3_9HYME</name>
<dbReference type="PANTHER" id="PTHR11012:SF48">
    <property type="entry name" value="CHK KINASE-LIKE DOMAIN-CONTAINING PROTEIN-RELATED"/>
    <property type="match status" value="1"/>
</dbReference>
<evidence type="ECO:0000313" key="2">
    <source>
        <dbReference type="EMBL" id="TGZ47923.1"/>
    </source>
</evidence>
<protein>
    <recommendedName>
        <fullName evidence="1">CHK kinase-like domain-containing protein</fullName>
    </recommendedName>
</protein>
<dbReference type="Pfam" id="PF02958">
    <property type="entry name" value="EcKL"/>
    <property type="match status" value="1"/>
</dbReference>
<dbReference type="InterPro" id="IPR004119">
    <property type="entry name" value="EcKL"/>
</dbReference>
<evidence type="ECO:0000313" key="3">
    <source>
        <dbReference type="Proteomes" id="UP000310200"/>
    </source>
</evidence>